<evidence type="ECO:0000313" key="4">
    <source>
        <dbReference type="Proteomes" id="UP000572635"/>
    </source>
</evidence>
<accession>A0A7W8VBQ1</accession>
<dbReference type="Gene3D" id="2.60.20.10">
    <property type="entry name" value="Crystallins"/>
    <property type="match status" value="1"/>
</dbReference>
<sequence>MRRKLLSTAGAAALVAAAFFGTAAPAAAEGVEAQAARSLHVYEHDNFKGRSAHITKNDGNFKDNYWKGTKASISQNISSFKNKGDRRAILYSGTGHTGTAYTAKGHSEDKDLSKNSNNPSNFDNKARSVKFVI</sequence>
<feature type="region of interest" description="Disordered" evidence="1">
    <location>
        <begin position="95"/>
        <end position="123"/>
    </location>
</feature>
<keyword evidence="4" id="KW-1185">Reference proteome</keyword>
<feature type="compositionally biased region" description="Polar residues" evidence="1">
    <location>
        <begin position="114"/>
        <end position="123"/>
    </location>
</feature>
<dbReference type="RefSeq" id="WP_184388544.1">
    <property type="nucleotide sequence ID" value="NZ_BAAAJD010000023.1"/>
</dbReference>
<organism evidence="3 4">
    <name type="scientific">Nocardiopsis composta</name>
    <dbReference type="NCBI Taxonomy" id="157465"/>
    <lineage>
        <taxon>Bacteria</taxon>
        <taxon>Bacillati</taxon>
        <taxon>Actinomycetota</taxon>
        <taxon>Actinomycetes</taxon>
        <taxon>Streptosporangiales</taxon>
        <taxon>Nocardiopsidaceae</taxon>
        <taxon>Nocardiopsis</taxon>
    </lineage>
</organism>
<proteinExistence type="predicted"/>
<comment type="caution">
    <text evidence="3">The sequence shown here is derived from an EMBL/GenBank/DDBJ whole genome shotgun (WGS) entry which is preliminary data.</text>
</comment>
<evidence type="ECO:0000313" key="3">
    <source>
        <dbReference type="EMBL" id="MBB5430571.1"/>
    </source>
</evidence>
<dbReference type="Pfam" id="PF03995">
    <property type="entry name" value="Inhibitor_I36"/>
    <property type="match status" value="1"/>
</dbReference>
<feature type="signal peptide" evidence="2">
    <location>
        <begin position="1"/>
        <end position="28"/>
    </location>
</feature>
<keyword evidence="2" id="KW-0732">Signal</keyword>
<dbReference type="Proteomes" id="UP000572635">
    <property type="component" value="Unassembled WGS sequence"/>
</dbReference>
<name>A0A7W8VBQ1_9ACTN</name>
<evidence type="ECO:0000256" key="1">
    <source>
        <dbReference type="SAM" id="MobiDB-lite"/>
    </source>
</evidence>
<evidence type="ECO:0000256" key="2">
    <source>
        <dbReference type="SAM" id="SignalP"/>
    </source>
</evidence>
<dbReference type="AlphaFoldDB" id="A0A7W8VBQ1"/>
<dbReference type="EMBL" id="JACHDB010000001">
    <property type="protein sequence ID" value="MBB5430571.1"/>
    <property type="molecule type" value="Genomic_DNA"/>
</dbReference>
<gene>
    <name evidence="3" type="ORF">HDA36_000655</name>
</gene>
<dbReference type="SUPFAM" id="SSF49695">
    <property type="entry name" value="gamma-Crystallin-like"/>
    <property type="match status" value="1"/>
</dbReference>
<feature type="chain" id="PRO_5031131755" evidence="2">
    <location>
        <begin position="29"/>
        <end position="133"/>
    </location>
</feature>
<reference evidence="3 4" key="1">
    <citation type="submission" date="2020-08" db="EMBL/GenBank/DDBJ databases">
        <title>Sequencing the genomes of 1000 actinobacteria strains.</title>
        <authorList>
            <person name="Klenk H.-P."/>
        </authorList>
    </citation>
    <scope>NUCLEOTIDE SEQUENCE [LARGE SCALE GENOMIC DNA]</scope>
    <source>
        <strain evidence="3 4">DSM 44551</strain>
    </source>
</reference>
<protein>
    <submittedName>
        <fullName evidence="3">Uncharacterized protein</fullName>
    </submittedName>
</protein>
<dbReference type="InterPro" id="IPR011024">
    <property type="entry name" value="G_crystallin-like"/>
</dbReference>